<feature type="domain" description="ENTH" evidence="4">
    <location>
        <begin position="20"/>
        <end position="152"/>
    </location>
</feature>
<dbReference type="OrthoDB" id="4033880at2759"/>
<feature type="compositionally biased region" description="Polar residues" evidence="3">
    <location>
        <begin position="430"/>
        <end position="445"/>
    </location>
</feature>
<feature type="region of interest" description="Disordered" evidence="3">
    <location>
        <begin position="469"/>
        <end position="493"/>
    </location>
</feature>
<dbReference type="GO" id="GO:0030276">
    <property type="term" value="F:clathrin binding"/>
    <property type="evidence" value="ECO:0007669"/>
    <property type="project" value="TreeGrafter"/>
</dbReference>
<proteinExistence type="inferred from homology"/>
<feature type="compositionally biased region" description="Low complexity" evidence="3">
    <location>
        <begin position="177"/>
        <end position="191"/>
    </location>
</feature>
<dbReference type="GO" id="GO:0006897">
    <property type="term" value="P:endocytosis"/>
    <property type="evidence" value="ECO:0007669"/>
    <property type="project" value="TreeGrafter"/>
</dbReference>
<feature type="compositionally biased region" description="Low complexity" evidence="3">
    <location>
        <begin position="255"/>
        <end position="269"/>
    </location>
</feature>
<dbReference type="PANTHER" id="PTHR12276:SF87">
    <property type="entry name" value="OS01G0738600 PROTEIN"/>
    <property type="match status" value="1"/>
</dbReference>
<dbReference type="SMART" id="SM00273">
    <property type="entry name" value="ENTH"/>
    <property type="match status" value="1"/>
</dbReference>
<sequence>MDFMKVIDQTVREIKREVNLKVLKVPEIEQKVLDATSDEPWGPHGSDLADIARATNRYGECEMIMNVLWQRLGNNGSNWRQVYKALAVIEYLLANGTERAVDDIVDNSSQIVKHTRFEYLEPNGKDVGLNVRKKAETVLAILDDREKLQQVREKAASVRDKYFGLSSTGTMYKSSAASFGSGSYSSGSRYGSTGGSREADSFKDSYMDTEWRKSNKETTLNYISSRGGSKEITNSATSYKSKKSKGHGRRNQDVSTSNSKSFSNLSTTSEAPSSQKVENEDDGDFNPRGSSTSASARYNQLDLFGPSFMNDPVDSAASTSIAMPNVGNVAVPEVDLFADAAFQSANASLEAASGSCTQDNIDLFAGRLSSADSFTSDPEFSVRSSRNKSSEQKLPSLAHPSNSTFTPLQQSFATSAPSDTEFSVRDLPNKFSQGKSPTPEHSNTAAFDPFASIPLKNLDGSKSFGAFSTNRGSNVTELSADSSRDIKSSGHSPVEELNFGDFISHTESATEGATKSTNMPTKNIGHDSVSASKSAVKKESFQVKSGIWADSLSRGLIDLNLTSYIGVLGQLGDGSEEKGPGAPWYMGATKGTRSGHVRLGFPSSTETASGSGRFQQQQQFGSFK</sequence>
<dbReference type="Pfam" id="PF01417">
    <property type="entry name" value="ENTH"/>
    <property type="match status" value="1"/>
</dbReference>
<dbReference type="GO" id="GO:0005768">
    <property type="term" value="C:endosome"/>
    <property type="evidence" value="ECO:0007669"/>
    <property type="project" value="TreeGrafter"/>
</dbReference>
<evidence type="ECO:0000256" key="3">
    <source>
        <dbReference type="SAM" id="MobiDB-lite"/>
    </source>
</evidence>
<feature type="region of interest" description="Disordered" evidence="3">
    <location>
        <begin position="225"/>
        <end position="293"/>
    </location>
</feature>
<dbReference type="GO" id="GO:0005886">
    <property type="term" value="C:plasma membrane"/>
    <property type="evidence" value="ECO:0007669"/>
    <property type="project" value="TreeGrafter"/>
</dbReference>
<feature type="compositionally biased region" description="Basic residues" evidence="3">
    <location>
        <begin position="240"/>
        <end position="249"/>
    </location>
</feature>
<organism evidence="5 6">
    <name type="scientific">Zizania palustris</name>
    <name type="common">Northern wild rice</name>
    <dbReference type="NCBI Taxonomy" id="103762"/>
    <lineage>
        <taxon>Eukaryota</taxon>
        <taxon>Viridiplantae</taxon>
        <taxon>Streptophyta</taxon>
        <taxon>Embryophyta</taxon>
        <taxon>Tracheophyta</taxon>
        <taxon>Spermatophyta</taxon>
        <taxon>Magnoliopsida</taxon>
        <taxon>Liliopsida</taxon>
        <taxon>Poales</taxon>
        <taxon>Poaceae</taxon>
        <taxon>BOP clade</taxon>
        <taxon>Oryzoideae</taxon>
        <taxon>Oryzeae</taxon>
        <taxon>Zizaniinae</taxon>
        <taxon>Zizania</taxon>
    </lineage>
</organism>
<name>A0A8J5RSS7_ZIZPA</name>
<gene>
    <name evidence="5" type="ORF">GUJ93_ZPchr0001g30400</name>
</gene>
<feature type="region of interest" description="Disordered" evidence="3">
    <location>
        <begin position="509"/>
        <end position="531"/>
    </location>
</feature>
<reference evidence="5" key="2">
    <citation type="submission" date="2021-02" db="EMBL/GenBank/DDBJ databases">
        <authorList>
            <person name="Kimball J.A."/>
            <person name="Haas M.W."/>
            <person name="Macchietto M."/>
            <person name="Kono T."/>
            <person name="Duquette J."/>
            <person name="Shao M."/>
        </authorList>
    </citation>
    <scope>NUCLEOTIDE SEQUENCE</scope>
    <source>
        <tissue evidence="5">Fresh leaf tissue</tissue>
    </source>
</reference>
<feature type="region of interest" description="Disordered" evidence="3">
    <location>
        <begin position="177"/>
        <end position="201"/>
    </location>
</feature>
<keyword evidence="6" id="KW-1185">Reference proteome</keyword>
<dbReference type="FunFam" id="1.25.40.90:FF:000006">
    <property type="entry name" value="Clathrin interactor 1"/>
    <property type="match status" value="1"/>
</dbReference>
<feature type="compositionally biased region" description="Polar residues" evidence="3">
    <location>
        <begin position="399"/>
        <end position="421"/>
    </location>
</feature>
<dbReference type="Proteomes" id="UP000729402">
    <property type="component" value="Unassembled WGS sequence"/>
</dbReference>
<feature type="compositionally biased region" description="Polar residues" evidence="3">
    <location>
        <begin position="469"/>
        <end position="481"/>
    </location>
</feature>
<feature type="region of interest" description="Disordered" evidence="3">
    <location>
        <begin position="600"/>
        <end position="624"/>
    </location>
</feature>
<evidence type="ECO:0000313" key="5">
    <source>
        <dbReference type="EMBL" id="KAG8055497.1"/>
    </source>
</evidence>
<reference evidence="5" key="1">
    <citation type="journal article" date="2021" name="bioRxiv">
        <title>Whole Genome Assembly and Annotation of Northern Wild Rice, Zizania palustris L., Supports a Whole Genome Duplication in the Zizania Genus.</title>
        <authorList>
            <person name="Haas M."/>
            <person name="Kono T."/>
            <person name="Macchietto M."/>
            <person name="Millas R."/>
            <person name="McGilp L."/>
            <person name="Shao M."/>
            <person name="Duquette J."/>
            <person name="Hirsch C.N."/>
            <person name="Kimball J."/>
        </authorList>
    </citation>
    <scope>NUCLEOTIDE SEQUENCE</scope>
    <source>
        <tissue evidence="5">Fresh leaf tissue</tissue>
    </source>
</reference>
<evidence type="ECO:0000256" key="1">
    <source>
        <dbReference type="ARBA" id="ARBA00004132"/>
    </source>
</evidence>
<evidence type="ECO:0000313" key="6">
    <source>
        <dbReference type="Proteomes" id="UP000729402"/>
    </source>
</evidence>
<comment type="subcellular location">
    <subcellularLocation>
        <location evidence="1">Cytoplasmic vesicle</location>
        <location evidence="1">Clathrin-coated vesicle</location>
    </subcellularLocation>
</comment>
<dbReference type="PROSITE" id="PS50942">
    <property type="entry name" value="ENTH"/>
    <property type="match status" value="1"/>
</dbReference>
<feature type="compositionally biased region" description="Polar residues" evidence="3">
    <location>
        <begin position="225"/>
        <end position="239"/>
    </location>
</feature>
<feature type="compositionally biased region" description="Polar residues" evidence="3">
    <location>
        <begin position="509"/>
        <end position="521"/>
    </location>
</feature>
<evidence type="ECO:0000259" key="4">
    <source>
        <dbReference type="PROSITE" id="PS50942"/>
    </source>
</evidence>
<dbReference type="PANTHER" id="PTHR12276">
    <property type="entry name" value="EPSIN/ENT-RELATED"/>
    <property type="match status" value="1"/>
</dbReference>
<comment type="caution">
    <text evidence="5">The sequence shown here is derived from an EMBL/GenBank/DDBJ whole genome shotgun (WGS) entry which is preliminary data.</text>
</comment>
<dbReference type="EMBL" id="JAAALK010000288">
    <property type="protein sequence ID" value="KAG8055497.1"/>
    <property type="molecule type" value="Genomic_DNA"/>
</dbReference>
<feature type="compositionally biased region" description="Low complexity" evidence="3">
    <location>
        <begin position="609"/>
        <end position="624"/>
    </location>
</feature>
<evidence type="ECO:0000256" key="2">
    <source>
        <dbReference type="ARBA" id="ARBA00010130"/>
    </source>
</evidence>
<dbReference type="GO" id="GO:0030125">
    <property type="term" value="C:clathrin vesicle coat"/>
    <property type="evidence" value="ECO:0007669"/>
    <property type="project" value="TreeGrafter"/>
</dbReference>
<accession>A0A8J5RSS7</accession>
<dbReference type="InterPro" id="IPR013809">
    <property type="entry name" value="ENTH"/>
</dbReference>
<dbReference type="CDD" id="cd03571">
    <property type="entry name" value="ENTH"/>
    <property type="match status" value="1"/>
</dbReference>
<comment type="similarity">
    <text evidence="2">Belongs to the epsin family.</text>
</comment>
<protein>
    <recommendedName>
        <fullName evidence="4">ENTH domain-containing protein</fullName>
    </recommendedName>
</protein>
<dbReference type="GO" id="GO:0005543">
    <property type="term" value="F:phospholipid binding"/>
    <property type="evidence" value="ECO:0007669"/>
    <property type="project" value="TreeGrafter"/>
</dbReference>
<dbReference type="AlphaFoldDB" id="A0A8J5RSS7"/>
<feature type="region of interest" description="Disordered" evidence="3">
    <location>
        <begin position="372"/>
        <end position="446"/>
    </location>
</feature>
<feature type="compositionally biased region" description="Polar residues" evidence="3">
    <location>
        <begin position="372"/>
        <end position="384"/>
    </location>
</feature>